<evidence type="ECO:0000313" key="3">
    <source>
        <dbReference type="Proteomes" id="UP000014568"/>
    </source>
</evidence>
<evidence type="ECO:0000256" key="1">
    <source>
        <dbReference type="SAM" id="Phobius"/>
    </source>
</evidence>
<keyword evidence="1" id="KW-1133">Transmembrane helix</keyword>
<feature type="transmembrane region" description="Helical" evidence="1">
    <location>
        <begin position="77"/>
        <end position="99"/>
    </location>
</feature>
<gene>
    <name evidence="2" type="ORF">F945_02879</name>
</gene>
<dbReference type="AlphaFoldDB" id="S3MSM3"/>
<sequence>MSATLPQDQPDHPKYGQNRTERKIYLIYDIFMIGIIIVNLFCLLSNAILMSNFAHWLFGMLQLDAILNFYRQELNPWVIITESWFISFLLIEFAVRWFIAIVRKHHQRWFFFPFIHWYELLAITPQLRFLRLLRAVVIGYRLHEMGHHVIPEKILKTLSFYYKLIMEELSDRVVMTVVDGVRHELNSSSTHRKIIHDLIDHHRQLFATTLAEVLQESLSTELKVQQNQISYQVGQVVNQAIEDTPELTQILRRLPIVGGVLEQRIQDIGQRLGENISRGLIQPFTQGSVQDPNQLFQHIADKISNINIDNQNLEKLVESAVYESLDAIEKQIQVKQWKIELEKYESARD</sequence>
<evidence type="ECO:0000313" key="2">
    <source>
        <dbReference type="EMBL" id="EPF70840.1"/>
    </source>
</evidence>
<keyword evidence="1" id="KW-0472">Membrane</keyword>
<comment type="caution">
    <text evidence="2">The sequence shown here is derived from an EMBL/GenBank/DDBJ whole genome shotgun (WGS) entry which is preliminary data.</text>
</comment>
<dbReference type="OrthoDB" id="974877at2"/>
<keyword evidence="3" id="KW-1185">Reference proteome</keyword>
<dbReference type="EMBL" id="ATGI01000035">
    <property type="protein sequence ID" value="EPF70840.1"/>
    <property type="molecule type" value="Genomic_DNA"/>
</dbReference>
<feature type="transmembrane region" description="Helical" evidence="1">
    <location>
        <begin position="24"/>
        <end position="57"/>
    </location>
</feature>
<reference evidence="2 3" key="1">
    <citation type="submission" date="2013-06" db="EMBL/GenBank/DDBJ databases">
        <title>The Genome Sequence of Acinetobacter rudis CIP 110305.</title>
        <authorList>
            <consortium name="The Broad Institute Genome Sequencing Platform"/>
            <consortium name="The Broad Institute Genome Sequencing Center for Infectious Disease"/>
            <person name="Cerqueira G."/>
            <person name="Feldgarden M."/>
            <person name="Courvalin P."/>
            <person name="Perichon B."/>
            <person name="Grillot-Courvalin C."/>
            <person name="Clermont D."/>
            <person name="Rocha E."/>
            <person name="Yoon E.-J."/>
            <person name="Nemec A."/>
            <person name="Young S.K."/>
            <person name="Zeng Q."/>
            <person name="Gargeya S."/>
            <person name="Fitzgerald M."/>
            <person name="Abouelleil A."/>
            <person name="Alvarado L."/>
            <person name="Berlin A.M."/>
            <person name="Chapman S.B."/>
            <person name="Dewar J."/>
            <person name="Goldberg J."/>
            <person name="Griggs A."/>
            <person name="Gujja S."/>
            <person name="Hansen M."/>
            <person name="Howarth C."/>
            <person name="Imamovic A."/>
            <person name="Larimer J."/>
            <person name="McCowan C."/>
            <person name="Murphy C."/>
            <person name="Pearson M."/>
            <person name="Priest M."/>
            <person name="Roberts A."/>
            <person name="Saif S."/>
            <person name="Shea T."/>
            <person name="Sykes S."/>
            <person name="Wortman J."/>
            <person name="Nusbaum C."/>
            <person name="Birren B."/>
        </authorList>
    </citation>
    <scope>NUCLEOTIDE SEQUENCE [LARGE SCALE GENOMIC DNA]</scope>
    <source>
        <strain evidence="2 3">CIP 110305</strain>
    </source>
</reference>
<organism evidence="2 3">
    <name type="scientific">Acinetobacter rudis CIP 110305</name>
    <dbReference type="NCBI Taxonomy" id="421052"/>
    <lineage>
        <taxon>Bacteria</taxon>
        <taxon>Pseudomonadati</taxon>
        <taxon>Pseudomonadota</taxon>
        <taxon>Gammaproteobacteria</taxon>
        <taxon>Moraxellales</taxon>
        <taxon>Moraxellaceae</taxon>
        <taxon>Acinetobacter</taxon>
    </lineage>
</organism>
<proteinExistence type="predicted"/>
<dbReference type="PATRIC" id="fig|421052.3.peg.2815"/>
<dbReference type="RefSeq" id="WP_016657263.1">
    <property type="nucleotide sequence ID" value="NZ_KE340354.1"/>
</dbReference>
<dbReference type="Proteomes" id="UP000014568">
    <property type="component" value="Unassembled WGS sequence"/>
</dbReference>
<dbReference type="eggNOG" id="ENOG502ZATM">
    <property type="taxonomic scope" value="Bacteria"/>
</dbReference>
<dbReference type="STRING" id="632955.GCA_000829675_00185"/>
<accession>S3MSM3</accession>
<dbReference type="HOGENOM" id="CLU_067745_0_0_6"/>
<protein>
    <recommendedName>
        <fullName evidence="4">Preprotein translocase subunit SecA</fullName>
    </recommendedName>
</protein>
<evidence type="ECO:0008006" key="4">
    <source>
        <dbReference type="Google" id="ProtNLM"/>
    </source>
</evidence>
<name>S3MSM3_9GAMM</name>
<keyword evidence="1" id="KW-0812">Transmembrane</keyword>